<evidence type="ECO:0000313" key="5">
    <source>
        <dbReference type="Proteomes" id="UP000095563"/>
    </source>
</evidence>
<name>A0A174PHT1_9CLOT</name>
<organism evidence="4 5">
    <name type="scientific">Clostridium baratii</name>
    <dbReference type="NCBI Taxonomy" id="1561"/>
    <lineage>
        <taxon>Bacteria</taxon>
        <taxon>Bacillati</taxon>
        <taxon>Bacillota</taxon>
        <taxon>Clostridia</taxon>
        <taxon>Eubacteriales</taxon>
        <taxon>Clostridiaceae</taxon>
        <taxon>Clostridium</taxon>
    </lineage>
</organism>
<evidence type="ECO:0000256" key="1">
    <source>
        <dbReference type="ARBA" id="ARBA00008950"/>
    </source>
</evidence>
<dbReference type="RefSeq" id="WP_055205821.1">
    <property type="nucleotide sequence ID" value="NZ_CZBO01000001.1"/>
</dbReference>
<dbReference type="InterPro" id="IPR029052">
    <property type="entry name" value="Metallo-depent_PP-like"/>
</dbReference>
<dbReference type="GO" id="GO:0016787">
    <property type="term" value="F:hydrolase activity"/>
    <property type="evidence" value="ECO:0007669"/>
    <property type="project" value="UniProtKB-UniRule"/>
</dbReference>
<gene>
    <name evidence="4" type="ORF">ERS852568_00051</name>
</gene>
<dbReference type="EC" id="3.1.4.-" evidence="2"/>
<reference evidence="4 5" key="1">
    <citation type="submission" date="2015-09" db="EMBL/GenBank/DDBJ databases">
        <authorList>
            <consortium name="Pathogen Informatics"/>
        </authorList>
    </citation>
    <scope>NUCLEOTIDE SEQUENCE [LARGE SCALE GENOMIC DNA]</scope>
    <source>
        <strain evidence="4 5">2789STDY5834956</strain>
    </source>
</reference>
<comment type="similarity">
    <text evidence="1 2">Belongs to the metallophosphoesterase superfamily. YfcE family.</text>
</comment>
<feature type="domain" description="Calcineurin-like phosphoesterase" evidence="3">
    <location>
        <begin position="1"/>
        <end position="176"/>
    </location>
</feature>
<dbReference type="SUPFAM" id="SSF56300">
    <property type="entry name" value="Metallo-dependent phosphatases"/>
    <property type="match status" value="1"/>
</dbReference>
<dbReference type="InterPro" id="IPR000979">
    <property type="entry name" value="Phosphodiesterase_MJ0936/Vps29"/>
</dbReference>
<dbReference type="Proteomes" id="UP000095563">
    <property type="component" value="Unassembled WGS sequence"/>
</dbReference>
<dbReference type="NCBIfam" id="TIGR00040">
    <property type="entry name" value="yfcE"/>
    <property type="match status" value="1"/>
</dbReference>
<protein>
    <recommendedName>
        <fullName evidence="2">Phosphoesterase</fullName>
        <ecNumber evidence="2">3.1.4.-</ecNumber>
    </recommendedName>
</protein>
<dbReference type="PANTHER" id="PTHR43165">
    <property type="entry name" value="METALLOPHOSPHOESTERASE"/>
    <property type="match status" value="1"/>
</dbReference>
<dbReference type="GO" id="GO:0046872">
    <property type="term" value="F:metal ion binding"/>
    <property type="evidence" value="ECO:0007669"/>
    <property type="project" value="UniProtKB-KW"/>
</dbReference>
<dbReference type="Pfam" id="PF12850">
    <property type="entry name" value="Metallophos_2"/>
    <property type="match status" value="1"/>
</dbReference>
<evidence type="ECO:0000259" key="3">
    <source>
        <dbReference type="Pfam" id="PF12850"/>
    </source>
</evidence>
<dbReference type="InterPro" id="IPR024654">
    <property type="entry name" value="Calcineurin-like_PHP_lpxH"/>
</dbReference>
<proteinExistence type="inferred from homology"/>
<dbReference type="EMBL" id="CZBO01000001">
    <property type="protein sequence ID" value="CUP57965.1"/>
    <property type="molecule type" value="Genomic_DNA"/>
</dbReference>
<sequence>MKIAVISDLHGNLKALDYFINYIDKEKIETVLNLGDILGGLNPIETLRIIKKDKRFINVCGNHDKELEFLKDDLTKEDIHFLKGIPLSRVFECFDKKFLMVHSRKNSNKDIPLLYNEGNLIEFLTDYEGEWDYVLFGHTHYQCYLSFYDGKIMINPGSLGLSYDNKISFAIITIEKDEFNLEFKKIKNWEYN</sequence>
<accession>A0A174PHT1</accession>
<keyword evidence="2" id="KW-0479">Metal-binding</keyword>
<dbReference type="InterPro" id="IPR053193">
    <property type="entry name" value="MetalloPDE_YfcE-like"/>
</dbReference>
<dbReference type="Gene3D" id="3.60.21.10">
    <property type="match status" value="1"/>
</dbReference>
<dbReference type="InterPro" id="IPR011152">
    <property type="entry name" value="Pesterase_MJ0912"/>
</dbReference>
<dbReference type="PANTHER" id="PTHR43165:SF1">
    <property type="entry name" value="PHOSPHODIESTERASE MJ0936"/>
    <property type="match status" value="1"/>
</dbReference>
<dbReference type="AlphaFoldDB" id="A0A174PHT1"/>
<dbReference type="PIRSF" id="PIRSF000883">
    <property type="entry name" value="Pesterase_MJ0912"/>
    <property type="match status" value="1"/>
</dbReference>
<comment type="cofactor">
    <cofactor evidence="2">
        <name>a divalent metal cation</name>
        <dbReference type="ChEBI" id="CHEBI:60240"/>
    </cofactor>
</comment>
<evidence type="ECO:0000256" key="2">
    <source>
        <dbReference type="RuleBase" id="RU362039"/>
    </source>
</evidence>
<evidence type="ECO:0000313" key="4">
    <source>
        <dbReference type="EMBL" id="CUP57965.1"/>
    </source>
</evidence>